<accession>A0A2V2ZWC6</accession>
<evidence type="ECO:0008006" key="3">
    <source>
        <dbReference type="Google" id="ProtNLM"/>
    </source>
</evidence>
<name>A0A2V2ZWC6_9BACI</name>
<reference evidence="1 2" key="1">
    <citation type="submission" date="2018-05" db="EMBL/GenBank/DDBJ databases">
        <title>Freshwater and sediment microbial communities from various areas in North America, analyzing microbe dynamics in response to fracking.</title>
        <authorList>
            <person name="Lamendella R."/>
        </authorList>
    </citation>
    <scope>NUCLEOTIDE SEQUENCE [LARGE SCALE GENOMIC DNA]</scope>
    <source>
        <strain evidence="1 2">15_TX</strain>
    </source>
</reference>
<protein>
    <recommendedName>
        <fullName evidence="3">Flavoprotein</fullName>
    </recommendedName>
</protein>
<dbReference type="OrthoDB" id="2454203at2"/>
<dbReference type="EMBL" id="QGTW01000006">
    <property type="protein sequence ID" value="PWW28365.1"/>
    <property type="molecule type" value="Genomic_DNA"/>
</dbReference>
<sequence length="138" mass="15794">MENTFIAFLDRYLDIWRNCSLAEMKRVVARDFQAREVTDGLVSDFGFEESITGWEKGFKFIKENEAQWDVSKVSILQLREGEMLAILSATIIINGISLDTANLFFQTFKEDTLGEWKLARSYIEAGIPSENIKSLALK</sequence>
<organism evidence="1 2">
    <name type="scientific">Cytobacillus oceanisediminis</name>
    <dbReference type="NCBI Taxonomy" id="665099"/>
    <lineage>
        <taxon>Bacteria</taxon>
        <taxon>Bacillati</taxon>
        <taxon>Bacillota</taxon>
        <taxon>Bacilli</taxon>
        <taxon>Bacillales</taxon>
        <taxon>Bacillaceae</taxon>
        <taxon>Cytobacillus</taxon>
    </lineage>
</organism>
<evidence type="ECO:0000313" key="2">
    <source>
        <dbReference type="Proteomes" id="UP000247150"/>
    </source>
</evidence>
<comment type="caution">
    <text evidence="1">The sequence shown here is derived from an EMBL/GenBank/DDBJ whole genome shotgun (WGS) entry which is preliminary data.</text>
</comment>
<proteinExistence type="predicted"/>
<dbReference type="Proteomes" id="UP000247150">
    <property type="component" value="Unassembled WGS sequence"/>
</dbReference>
<evidence type="ECO:0000313" key="1">
    <source>
        <dbReference type="EMBL" id="PWW28365.1"/>
    </source>
</evidence>
<dbReference type="AlphaFoldDB" id="A0A2V2ZWC6"/>
<gene>
    <name evidence="1" type="ORF">DFO73_106181</name>
</gene>